<evidence type="ECO:0000313" key="1">
    <source>
        <dbReference type="EMBL" id="ALB28342.1"/>
    </source>
</evidence>
<dbReference type="Pfam" id="PF10704">
    <property type="entry name" value="DUF2508"/>
    <property type="match status" value="1"/>
</dbReference>
<dbReference type="Proteomes" id="UP000061546">
    <property type="component" value="Chromosome"/>
</dbReference>
<dbReference type="STRING" id="1074467.JP39_02495"/>
<evidence type="ECO:0008006" key="3">
    <source>
        <dbReference type="Google" id="ProtNLM"/>
    </source>
</evidence>
<dbReference type="AlphaFoldDB" id="A0A0K2LAK7"/>
<dbReference type="KEGG" id="lhi:JP39_02495"/>
<accession>A0A0K2LAK7</accession>
<protein>
    <recommendedName>
        <fullName evidence="3">DUF2508 domain-containing protein</fullName>
    </recommendedName>
</protein>
<sequence length="95" mass="11346">MFGRRKATVQKMEDDRLLDNIHQIQQRIGNTQRMINNSVDVDDETRVHLKLDQLKYQFLYLEARRRKATAKATTNIIFGDEDTFLKQPSRAEKHW</sequence>
<name>A0A0K2LAK7_9LACO</name>
<gene>
    <name evidence="1" type="ORF">JP39_02495</name>
</gene>
<dbReference type="InterPro" id="IPR019644">
    <property type="entry name" value="DUF2508"/>
</dbReference>
<dbReference type="OrthoDB" id="2296770at2"/>
<dbReference type="RefSeq" id="WP_041498783.1">
    <property type="nucleotide sequence ID" value="NZ_BJDV01000007.1"/>
</dbReference>
<evidence type="ECO:0000313" key="2">
    <source>
        <dbReference type="Proteomes" id="UP000061546"/>
    </source>
</evidence>
<dbReference type="EMBL" id="CP012559">
    <property type="protein sequence ID" value="ALB28342.1"/>
    <property type="molecule type" value="Genomic_DNA"/>
</dbReference>
<organism evidence="1 2">
    <name type="scientific">Companilactobacillus heilongjiangensis</name>
    <dbReference type="NCBI Taxonomy" id="1074467"/>
    <lineage>
        <taxon>Bacteria</taxon>
        <taxon>Bacillati</taxon>
        <taxon>Bacillota</taxon>
        <taxon>Bacilli</taxon>
        <taxon>Lactobacillales</taxon>
        <taxon>Lactobacillaceae</taxon>
        <taxon>Companilactobacillus</taxon>
    </lineage>
</organism>
<proteinExistence type="predicted"/>
<reference evidence="1 2" key="1">
    <citation type="submission" date="2015-08" db="EMBL/GenBank/DDBJ databases">
        <title>Genomic sequence of Lactobacillus heilongjiangensis DSM 28069, isolated from Chinese traditional pickle.</title>
        <authorList>
            <person name="Jiang X."/>
            <person name="Zheng B."/>
            <person name="Cheng H."/>
        </authorList>
    </citation>
    <scope>NUCLEOTIDE SEQUENCE [LARGE SCALE GENOMIC DNA]</scope>
    <source>
        <strain evidence="1 2">DSM 28069</strain>
    </source>
</reference>
<keyword evidence="2" id="KW-1185">Reference proteome</keyword>